<dbReference type="GO" id="GO:0008168">
    <property type="term" value="F:methyltransferase activity"/>
    <property type="evidence" value="ECO:0007669"/>
    <property type="project" value="UniProtKB-KW"/>
</dbReference>
<evidence type="ECO:0000313" key="1">
    <source>
        <dbReference type="EMBL" id="MBC3889971.1"/>
    </source>
</evidence>
<keyword evidence="1" id="KW-0808">Transferase</keyword>
<dbReference type="RefSeq" id="WP_148568611.1">
    <property type="nucleotide sequence ID" value="NZ_RXYA01000024.1"/>
</dbReference>
<dbReference type="EMBL" id="WJBD01000035">
    <property type="protein sequence ID" value="MBC3889971.1"/>
    <property type="molecule type" value="Genomic_DNA"/>
</dbReference>
<dbReference type="Proteomes" id="UP000616595">
    <property type="component" value="Unassembled WGS sequence"/>
</dbReference>
<organism evidence="1 2">
    <name type="scientific">Acetobacterium paludosum</name>
    <dbReference type="NCBI Taxonomy" id="52693"/>
    <lineage>
        <taxon>Bacteria</taxon>
        <taxon>Bacillati</taxon>
        <taxon>Bacillota</taxon>
        <taxon>Clostridia</taxon>
        <taxon>Eubacteriales</taxon>
        <taxon>Eubacteriaceae</taxon>
        <taxon>Acetobacterium</taxon>
    </lineage>
</organism>
<dbReference type="InterPro" id="IPR036388">
    <property type="entry name" value="WH-like_DNA-bd_sf"/>
</dbReference>
<dbReference type="GO" id="GO:0032259">
    <property type="term" value="P:methylation"/>
    <property type="evidence" value="ECO:0007669"/>
    <property type="project" value="UniProtKB-KW"/>
</dbReference>
<reference evidence="1" key="2">
    <citation type="submission" date="2020-10" db="EMBL/GenBank/DDBJ databases">
        <title>Comparative genomics of the Acetobacterium genus.</title>
        <authorList>
            <person name="Marshall C."/>
            <person name="May H."/>
            <person name="Norman S."/>
        </authorList>
    </citation>
    <scope>NUCLEOTIDE SEQUENCE</scope>
    <source>
        <strain evidence="1">DER-2019</strain>
    </source>
</reference>
<keyword evidence="1" id="KW-0489">Methyltransferase</keyword>
<name>A0A923KYP8_9FIRM</name>
<dbReference type="AlphaFoldDB" id="A0A923KYP8"/>
<proteinExistence type="predicted"/>
<dbReference type="Gene3D" id="1.10.10.10">
    <property type="entry name" value="Winged helix-like DNA-binding domain superfamily/Winged helix DNA-binding domain"/>
    <property type="match status" value="1"/>
</dbReference>
<comment type="caution">
    <text evidence="1">The sequence shown here is derived from an EMBL/GenBank/DDBJ whole genome shotgun (WGS) entry which is preliminary data.</text>
</comment>
<dbReference type="OrthoDB" id="1796440at2"/>
<protein>
    <submittedName>
        <fullName evidence="1">Methylated DNA-protein cysteine methyltransferase</fullName>
    </submittedName>
</protein>
<gene>
    <name evidence="1" type="ORF">GH810_16855</name>
</gene>
<reference evidence="1" key="1">
    <citation type="submission" date="2019-10" db="EMBL/GenBank/DDBJ databases">
        <authorList>
            <person name="Ross D.E."/>
            <person name="Gulliver D."/>
        </authorList>
    </citation>
    <scope>NUCLEOTIDE SEQUENCE</scope>
    <source>
        <strain evidence="1">DER-2019</strain>
    </source>
</reference>
<evidence type="ECO:0000313" key="2">
    <source>
        <dbReference type="Proteomes" id="UP000616595"/>
    </source>
</evidence>
<keyword evidence="2" id="KW-1185">Reference proteome</keyword>
<accession>A0A923KYP8</accession>
<sequence length="152" mass="17019">MAKKSFNEKLNDSKDQPKIIEVTDDKAVARFGGPKMLIAPPLAYDAIMKRIPAGKLMTSDRIRSYLAKEHQADYTCPLTAGIFINIVAGASEERGVDETPYWRTLKKDGELNEKYPGGIDAQKARLEMEGHTVIQKGKRYFVKDFADKLAVL</sequence>